<feature type="compositionally biased region" description="Polar residues" evidence="1">
    <location>
        <begin position="246"/>
        <end position="271"/>
    </location>
</feature>
<feature type="region of interest" description="Disordered" evidence="1">
    <location>
        <begin position="1"/>
        <end position="20"/>
    </location>
</feature>
<sequence>MTTRSKTTKTNEERETEDRSLDKESLLRALDDHGPCVIYDFELLRTYFPSKSDAQLKFLVASYEKKGKDLSLKQNYMDRFIEMKNINKWLSVISNCVPFPAKKDDFSRVLLDIFTQFSEYTMSNYYDRENGEDKEDDKDDDAGEDDEDDEGDEDMLDNEEERENSEVNLKGNDTFENRNGEKIDYNVIYSFFNEILNRRFPFKLQEKEAAIALSLMTNVREMVELVRNEDEKAFLQAASWWKPTADNANGTINGQADNPDANGTANNSAANEINPDQPEHYADLPRFRKIRDCLNPLKIPSWILNDNHDLLHVRDINPLKRLYDPKRVKFHLRFLMKTHKTSVQVVKFMQGRECP</sequence>
<reference evidence="3" key="1">
    <citation type="submission" date="2011-08" db="EMBL/GenBank/DDBJ databases">
        <authorList>
            <person name="Rombauts S."/>
        </authorList>
    </citation>
    <scope>NUCLEOTIDE SEQUENCE</scope>
    <source>
        <strain evidence="3">London</strain>
    </source>
</reference>
<dbReference type="Proteomes" id="UP000015104">
    <property type="component" value="Unassembled WGS sequence"/>
</dbReference>
<organism evidence="2 3">
    <name type="scientific">Tetranychus urticae</name>
    <name type="common">Two-spotted spider mite</name>
    <dbReference type="NCBI Taxonomy" id="32264"/>
    <lineage>
        <taxon>Eukaryota</taxon>
        <taxon>Metazoa</taxon>
        <taxon>Ecdysozoa</taxon>
        <taxon>Arthropoda</taxon>
        <taxon>Chelicerata</taxon>
        <taxon>Arachnida</taxon>
        <taxon>Acari</taxon>
        <taxon>Acariformes</taxon>
        <taxon>Trombidiformes</taxon>
        <taxon>Prostigmata</taxon>
        <taxon>Eleutherengona</taxon>
        <taxon>Raphignathae</taxon>
        <taxon>Tetranychoidea</taxon>
        <taxon>Tetranychidae</taxon>
        <taxon>Tetranychus</taxon>
    </lineage>
</organism>
<keyword evidence="3" id="KW-1185">Reference proteome</keyword>
<feature type="compositionally biased region" description="Acidic residues" evidence="1">
    <location>
        <begin position="132"/>
        <end position="163"/>
    </location>
</feature>
<dbReference type="AlphaFoldDB" id="T1K0N0"/>
<protein>
    <submittedName>
        <fullName evidence="2">Uncharacterized protein</fullName>
    </submittedName>
</protein>
<reference evidence="2" key="2">
    <citation type="submission" date="2015-06" db="UniProtKB">
        <authorList>
            <consortium name="EnsemblMetazoa"/>
        </authorList>
    </citation>
    <scope>IDENTIFICATION</scope>
</reference>
<feature type="region of interest" description="Disordered" evidence="1">
    <location>
        <begin position="246"/>
        <end position="278"/>
    </location>
</feature>
<feature type="region of interest" description="Disordered" evidence="1">
    <location>
        <begin position="125"/>
        <end position="176"/>
    </location>
</feature>
<feature type="compositionally biased region" description="Basic and acidic residues" evidence="1">
    <location>
        <begin position="9"/>
        <end position="20"/>
    </location>
</feature>
<evidence type="ECO:0000313" key="2">
    <source>
        <dbReference type="EnsemblMetazoa" id="tetur03g08390.1"/>
    </source>
</evidence>
<dbReference type="HOGENOM" id="CLU_842871_0_0_1"/>
<name>T1K0N0_TETUR</name>
<dbReference type="EMBL" id="CAEY01001145">
    <property type="status" value="NOT_ANNOTATED_CDS"/>
    <property type="molecule type" value="Genomic_DNA"/>
</dbReference>
<accession>T1K0N0</accession>
<dbReference type="EnsemblMetazoa" id="tetur03g08390.1">
    <property type="protein sequence ID" value="tetur03g08390.1"/>
    <property type="gene ID" value="tetur03g08390"/>
</dbReference>
<evidence type="ECO:0000313" key="3">
    <source>
        <dbReference type="Proteomes" id="UP000015104"/>
    </source>
</evidence>
<proteinExistence type="predicted"/>
<evidence type="ECO:0000256" key="1">
    <source>
        <dbReference type="SAM" id="MobiDB-lite"/>
    </source>
</evidence>